<accession>A0A6I3L6T2</accession>
<protein>
    <submittedName>
        <fullName evidence="2">DUF4189 domain-containing protein</fullName>
    </submittedName>
</protein>
<feature type="domain" description="DUF4189" evidence="1">
    <location>
        <begin position="59"/>
        <end position="135"/>
    </location>
</feature>
<dbReference type="AlphaFoldDB" id="A0A6I3L6T2"/>
<reference evidence="2 3" key="1">
    <citation type="submission" date="2019-11" db="EMBL/GenBank/DDBJ databases">
        <title>Nocardia sp. nov. CT2-14 isolated from soil.</title>
        <authorList>
            <person name="Kanchanasin P."/>
            <person name="Tanasupawat S."/>
            <person name="Yuki M."/>
            <person name="Kudo T."/>
        </authorList>
    </citation>
    <scope>NUCLEOTIDE SEQUENCE [LARGE SCALE GENOMIC DNA]</scope>
    <source>
        <strain evidence="2 3">CT2-14</strain>
    </source>
</reference>
<proteinExistence type="predicted"/>
<keyword evidence="3" id="KW-1185">Reference proteome</keyword>
<dbReference type="EMBL" id="WMBB01000019">
    <property type="protein sequence ID" value="MTE17078.1"/>
    <property type="molecule type" value="Genomic_DNA"/>
</dbReference>
<evidence type="ECO:0000259" key="1">
    <source>
        <dbReference type="Pfam" id="PF13827"/>
    </source>
</evidence>
<evidence type="ECO:0000313" key="3">
    <source>
        <dbReference type="Proteomes" id="UP000432464"/>
    </source>
</evidence>
<dbReference type="Proteomes" id="UP000432464">
    <property type="component" value="Unassembled WGS sequence"/>
</dbReference>
<evidence type="ECO:0000313" key="2">
    <source>
        <dbReference type="EMBL" id="MTE17078.1"/>
    </source>
</evidence>
<name>A0A6I3L6T2_9NOCA</name>
<dbReference type="InterPro" id="IPR025240">
    <property type="entry name" value="DUF4189"/>
</dbReference>
<dbReference type="Pfam" id="PF13827">
    <property type="entry name" value="DUF4189"/>
    <property type="match status" value="1"/>
</dbReference>
<organism evidence="2 3">
    <name type="scientific">Nocardia aurantiaca</name>
    <dbReference type="NCBI Taxonomy" id="2675850"/>
    <lineage>
        <taxon>Bacteria</taxon>
        <taxon>Bacillati</taxon>
        <taxon>Actinomycetota</taxon>
        <taxon>Actinomycetes</taxon>
        <taxon>Mycobacteriales</taxon>
        <taxon>Nocardiaceae</taxon>
        <taxon>Nocardia</taxon>
    </lineage>
</organism>
<gene>
    <name evidence="2" type="ORF">GLP40_30610</name>
</gene>
<sequence>MVGVVVPPCHDREAPASTILGEKFSMHLSRKTATGVVASAAFALISGGMGTANAAEDLYGAMAVSDQGDHWAGSTAWNAHDQGTADAEALRRCGHANCTVALRWSNGCAALVDRDGTLYTGLGYTLADAEHNAFAAAGPDPNPLMVSLGSADPSTAQLLDSQCTRNAG</sequence>
<comment type="caution">
    <text evidence="2">The sequence shown here is derived from an EMBL/GenBank/DDBJ whole genome shotgun (WGS) entry which is preliminary data.</text>
</comment>